<protein>
    <submittedName>
        <fullName evidence="2">Uncharacterized protein</fullName>
    </submittedName>
</protein>
<sequence>MGVKDKDINVAGVNKPSNEGLIGKRRRKKTKKMDVQIIASKDRLNPSDQLLATKQEITNEKLTSNNPEMVEGKSKIIIQHNDVQTVMIDGLMIQQEADRLTSNEAMDVHGRNEKNDDSLGVNEKYTIIDSKVDDETKESESTRNDELVKISYRDIDDQTFKVDGPTIKQESIPQTFLTTNDEQIVEDTAQNNDNIQRIDKILTSNDSKATEGTKEHILTSNEKPKITVEGIDDQTFTSNGSMNENGYDHQASYTRNDEIIIQKNNENNNFFVPDTDKKSHEDDPRMAEGTVKQLGLTSNGKQRISTQVTGDLTSYLNGFKIEQATTDNPTLPMTQENGDQMIPWNESEIDQSATSNGSTLVSETDETTIDSDCSQFKSGRKIFAPFPNEHNVAGIQGTSSSNVIKGSYKDVLAMGKHESIEEIHRHKGLMPDKPRRQGKKVARGTHEESREGKGRRKGKKKKVDNKI</sequence>
<dbReference type="Proteomes" id="UP001497516">
    <property type="component" value="Chromosome 9"/>
</dbReference>
<feature type="region of interest" description="Disordered" evidence="1">
    <location>
        <begin position="1"/>
        <end position="28"/>
    </location>
</feature>
<evidence type="ECO:0000256" key="1">
    <source>
        <dbReference type="SAM" id="MobiDB-lite"/>
    </source>
</evidence>
<feature type="region of interest" description="Disordered" evidence="1">
    <location>
        <begin position="421"/>
        <end position="467"/>
    </location>
</feature>
<feature type="compositionally biased region" description="Basic residues" evidence="1">
    <location>
        <begin position="453"/>
        <end position="467"/>
    </location>
</feature>
<accession>A0AAV2GTA3</accession>
<evidence type="ECO:0000313" key="3">
    <source>
        <dbReference type="Proteomes" id="UP001497516"/>
    </source>
</evidence>
<reference evidence="2 3" key="1">
    <citation type="submission" date="2024-04" db="EMBL/GenBank/DDBJ databases">
        <authorList>
            <person name="Fracassetti M."/>
        </authorList>
    </citation>
    <scope>NUCLEOTIDE SEQUENCE [LARGE SCALE GENOMIC DNA]</scope>
</reference>
<name>A0AAV2GTA3_9ROSI</name>
<organism evidence="2 3">
    <name type="scientific">Linum trigynum</name>
    <dbReference type="NCBI Taxonomy" id="586398"/>
    <lineage>
        <taxon>Eukaryota</taxon>
        <taxon>Viridiplantae</taxon>
        <taxon>Streptophyta</taxon>
        <taxon>Embryophyta</taxon>
        <taxon>Tracheophyta</taxon>
        <taxon>Spermatophyta</taxon>
        <taxon>Magnoliopsida</taxon>
        <taxon>eudicotyledons</taxon>
        <taxon>Gunneridae</taxon>
        <taxon>Pentapetalae</taxon>
        <taxon>rosids</taxon>
        <taxon>fabids</taxon>
        <taxon>Malpighiales</taxon>
        <taxon>Linaceae</taxon>
        <taxon>Linum</taxon>
    </lineage>
</organism>
<dbReference type="EMBL" id="OZ034822">
    <property type="protein sequence ID" value="CAL1413497.1"/>
    <property type="molecule type" value="Genomic_DNA"/>
</dbReference>
<proteinExistence type="predicted"/>
<dbReference type="AlphaFoldDB" id="A0AAV2GTA3"/>
<keyword evidence="3" id="KW-1185">Reference proteome</keyword>
<gene>
    <name evidence="2" type="ORF">LTRI10_LOCUS52724</name>
</gene>
<feature type="compositionally biased region" description="Basic and acidic residues" evidence="1">
    <location>
        <begin position="421"/>
        <end position="435"/>
    </location>
</feature>
<evidence type="ECO:0000313" key="2">
    <source>
        <dbReference type="EMBL" id="CAL1413497.1"/>
    </source>
</evidence>